<accession>A0A484LVI5</accession>
<keyword evidence="3 5" id="KW-0863">Zinc-finger</keyword>
<evidence type="ECO:0000256" key="1">
    <source>
        <dbReference type="ARBA" id="ARBA00003732"/>
    </source>
</evidence>
<dbReference type="AlphaFoldDB" id="A0A484LVI5"/>
<dbReference type="SUPFAM" id="SSF118310">
    <property type="entry name" value="AN1-like Zinc finger"/>
    <property type="match status" value="1"/>
</dbReference>
<evidence type="ECO:0000256" key="3">
    <source>
        <dbReference type="ARBA" id="ARBA00022771"/>
    </source>
</evidence>
<dbReference type="Gene3D" id="4.10.1110.10">
    <property type="entry name" value="AN1-like Zinc finger"/>
    <property type="match status" value="1"/>
</dbReference>
<evidence type="ECO:0000259" key="7">
    <source>
        <dbReference type="PROSITE" id="PS51039"/>
    </source>
</evidence>
<evidence type="ECO:0000313" key="9">
    <source>
        <dbReference type="Proteomes" id="UP000595140"/>
    </source>
</evidence>
<dbReference type="Proteomes" id="UP000595140">
    <property type="component" value="Unassembled WGS sequence"/>
</dbReference>
<keyword evidence="9" id="KW-1185">Reference proteome</keyword>
<keyword evidence="2" id="KW-0479">Metal-binding</keyword>
<keyword evidence="4" id="KW-0862">Zinc</keyword>
<gene>
    <name evidence="8" type="ORF">CCAM_LOCUS22053</name>
</gene>
<feature type="region of interest" description="Disordered" evidence="6">
    <location>
        <begin position="30"/>
        <end position="70"/>
    </location>
</feature>
<dbReference type="SMART" id="SM00154">
    <property type="entry name" value="ZnF_AN1"/>
    <property type="match status" value="1"/>
</dbReference>
<feature type="domain" description="AN1-type" evidence="7">
    <location>
        <begin position="76"/>
        <end position="122"/>
    </location>
</feature>
<evidence type="ECO:0000256" key="2">
    <source>
        <dbReference type="ARBA" id="ARBA00022723"/>
    </source>
</evidence>
<name>A0A484LVI5_9ASTE</name>
<evidence type="ECO:0000256" key="4">
    <source>
        <dbReference type="ARBA" id="ARBA00022833"/>
    </source>
</evidence>
<dbReference type="InterPro" id="IPR035896">
    <property type="entry name" value="AN1-like_Znf"/>
</dbReference>
<dbReference type="OrthoDB" id="428577at2759"/>
<dbReference type="PANTHER" id="PTHR10634:SF67">
    <property type="entry name" value="AN1-TYPE ZINC FINGER PROTEIN 3"/>
    <property type="match status" value="1"/>
</dbReference>
<evidence type="ECO:0000256" key="5">
    <source>
        <dbReference type="PROSITE-ProRule" id="PRU00449"/>
    </source>
</evidence>
<evidence type="ECO:0000256" key="6">
    <source>
        <dbReference type="SAM" id="MobiDB-lite"/>
    </source>
</evidence>
<feature type="compositionally biased region" description="Low complexity" evidence="6">
    <location>
        <begin position="40"/>
        <end position="54"/>
    </location>
</feature>
<dbReference type="GO" id="GO:0008270">
    <property type="term" value="F:zinc ion binding"/>
    <property type="evidence" value="ECO:0007669"/>
    <property type="project" value="UniProtKB-KW"/>
</dbReference>
<dbReference type="InterPro" id="IPR050652">
    <property type="entry name" value="AN1_A20_ZnFinger"/>
</dbReference>
<sequence length="141" mass="14885">MCSKCYKDHCLKEAAHFVMDAAAAAAVEAEAKRRQPTDGSSFPLSLPASSSSSLGRDDAPDTATEGPGETVAAAAPCGPIRCGTCRKRVGLTGFTCRCGVTCCGAHRYPERQGCTFDYRAAGREEIARANPVVKAEKLDRI</sequence>
<protein>
    <recommendedName>
        <fullName evidence="7">AN1-type domain-containing protein</fullName>
    </recommendedName>
</protein>
<evidence type="ECO:0000313" key="8">
    <source>
        <dbReference type="EMBL" id="VFQ80277.1"/>
    </source>
</evidence>
<dbReference type="PROSITE" id="PS51039">
    <property type="entry name" value="ZF_AN1"/>
    <property type="match status" value="1"/>
</dbReference>
<dbReference type="InterPro" id="IPR000058">
    <property type="entry name" value="Znf_AN1"/>
</dbReference>
<proteinExistence type="predicted"/>
<comment type="function">
    <text evidence="1">May be involved in environmental stress response.</text>
</comment>
<dbReference type="PANTHER" id="PTHR10634">
    <property type="entry name" value="AN1-TYPE ZINC FINGER PROTEIN"/>
    <property type="match status" value="1"/>
</dbReference>
<dbReference type="EMBL" id="OOIL02002122">
    <property type="protein sequence ID" value="VFQ80277.1"/>
    <property type="molecule type" value="Genomic_DNA"/>
</dbReference>
<organism evidence="8 9">
    <name type="scientific">Cuscuta campestris</name>
    <dbReference type="NCBI Taxonomy" id="132261"/>
    <lineage>
        <taxon>Eukaryota</taxon>
        <taxon>Viridiplantae</taxon>
        <taxon>Streptophyta</taxon>
        <taxon>Embryophyta</taxon>
        <taxon>Tracheophyta</taxon>
        <taxon>Spermatophyta</taxon>
        <taxon>Magnoliopsida</taxon>
        <taxon>eudicotyledons</taxon>
        <taxon>Gunneridae</taxon>
        <taxon>Pentapetalae</taxon>
        <taxon>asterids</taxon>
        <taxon>lamiids</taxon>
        <taxon>Solanales</taxon>
        <taxon>Convolvulaceae</taxon>
        <taxon>Cuscuteae</taxon>
        <taxon>Cuscuta</taxon>
        <taxon>Cuscuta subgen. Grammica</taxon>
        <taxon>Cuscuta sect. Cleistogrammica</taxon>
    </lineage>
</organism>
<reference evidence="8 9" key="1">
    <citation type="submission" date="2018-04" db="EMBL/GenBank/DDBJ databases">
        <authorList>
            <person name="Vogel A."/>
        </authorList>
    </citation>
    <scope>NUCLEOTIDE SEQUENCE [LARGE SCALE GENOMIC DNA]</scope>
</reference>
<dbReference type="FunFam" id="4.10.1110.10:FF:000001">
    <property type="entry name" value="Zinc finger AN1-type containing 6"/>
    <property type="match status" value="1"/>
</dbReference>